<sequence length="93" mass="9781">MESAAVVVDGGDAVDNFVTTVLPIEVEGWVTEEDALVEIAGLAVDVVTLVVIVGFDVSEPLLVEDVGLTVEDDLVKVEELDAALEVITVEAEE</sequence>
<evidence type="ECO:0000313" key="1">
    <source>
        <dbReference type="EMBL" id="VDM70093.1"/>
    </source>
</evidence>
<gene>
    <name evidence="1" type="ORF">SVUK_LOCUS5091</name>
</gene>
<organism evidence="1 2">
    <name type="scientific">Strongylus vulgaris</name>
    <name type="common">Blood worm</name>
    <dbReference type="NCBI Taxonomy" id="40348"/>
    <lineage>
        <taxon>Eukaryota</taxon>
        <taxon>Metazoa</taxon>
        <taxon>Ecdysozoa</taxon>
        <taxon>Nematoda</taxon>
        <taxon>Chromadorea</taxon>
        <taxon>Rhabditida</taxon>
        <taxon>Rhabditina</taxon>
        <taxon>Rhabditomorpha</taxon>
        <taxon>Strongyloidea</taxon>
        <taxon>Strongylidae</taxon>
        <taxon>Strongylus</taxon>
    </lineage>
</organism>
<accession>A0A3P7IQK8</accession>
<proteinExistence type="predicted"/>
<evidence type="ECO:0000313" key="2">
    <source>
        <dbReference type="Proteomes" id="UP000270094"/>
    </source>
</evidence>
<protein>
    <submittedName>
        <fullName evidence="1">Uncharacterized protein</fullName>
    </submittedName>
</protein>
<dbReference type="AlphaFoldDB" id="A0A3P7IQK8"/>
<dbReference type="EMBL" id="UYYB01014669">
    <property type="protein sequence ID" value="VDM70093.1"/>
    <property type="molecule type" value="Genomic_DNA"/>
</dbReference>
<reference evidence="1 2" key="1">
    <citation type="submission" date="2018-11" db="EMBL/GenBank/DDBJ databases">
        <authorList>
            <consortium name="Pathogen Informatics"/>
        </authorList>
    </citation>
    <scope>NUCLEOTIDE SEQUENCE [LARGE SCALE GENOMIC DNA]</scope>
</reference>
<keyword evidence="2" id="KW-1185">Reference proteome</keyword>
<dbReference type="Proteomes" id="UP000270094">
    <property type="component" value="Unassembled WGS sequence"/>
</dbReference>
<name>A0A3P7IQK8_STRVU</name>